<proteinExistence type="predicted"/>
<reference evidence="2 3" key="1">
    <citation type="submission" date="2021-06" db="EMBL/GenBank/DDBJ databases">
        <title>Caerostris extrusa draft genome.</title>
        <authorList>
            <person name="Kono N."/>
            <person name="Arakawa K."/>
        </authorList>
    </citation>
    <scope>NUCLEOTIDE SEQUENCE [LARGE SCALE GENOMIC DNA]</scope>
</reference>
<accession>A0AAV4PQ61</accession>
<dbReference type="Proteomes" id="UP001054945">
    <property type="component" value="Unassembled WGS sequence"/>
</dbReference>
<dbReference type="AlphaFoldDB" id="A0AAV4PQ61"/>
<protein>
    <submittedName>
        <fullName evidence="2">Uncharacterized protein</fullName>
    </submittedName>
</protein>
<name>A0AAV4PQ61_CAEEX</name>
<gene>
    <name evidence="2" type="ORF">CEXT_179921</name>
</gene>
<evidence type="ECO:0000313" key="3">
    <source>
        <dbReference type="Proteomes" id="UP001054945"/>
    </source>
</evidence>
<organism evidence="2 3">
    <name type="scientific">Caerostris extrusa</name>
    <name type="common">Bark spider</name>
    <name type="synonym">Caerostris bankana</name>
    <dbReference type="NCBI Taxonomy" id="172846"/>
    <lineage>
        <taxon>Eukaryota</taxon>
        <taxon>Metazoa</taxon>
        <taxon>Ecdysozoa</taxon>
        <taxon>Arthropoda</taxon>
        <taxon>Chelicerata</taxon>
        <taxon>Arachnida</taxon>
        <taxon>Araneae</taxon>
        <taxon>Araneomorphae</taxon>
        <taxon>Entelegynae</taxon>
        <taxon>Araneoidea</taxon>
        <taxon>Araneidae</taxon>
        <taxon>Caerostris</taxon>
    </lineage>
</organism>
<evidence type="ECO:0000313" key="2">
    <source>
        <dbReference type="EMBL" id="GIX99055.1"/>
    </source>
</evidence>
<keyword evidence="3" id="KW-1185">Reference proteome</keyword>
<sequence>MFAKAWNEIDYRPDVVGNQVGFNCYKPCNNEPSCKAGGCGERESEDDEAESETARLMSSSVVRVMRPRNLKNIASTSPLPTVPRTPANRIHTH</sequence>
<evidence type="ECO:0000256" key="1">
    <source>
        <dbReference type="SAM" id="MobiDB-lite"/>
    </source>
</evidence>
<dbReference type="EMBL" id="BPLR01005002">
    <property type="protein sequence ID" value="GIX99055.1"/>
    <property type="molecule type" value="Genomic_DNA"/>
</dbReference>
<comment type="caution">
    <text evidence="2">The sequence shown here is derived from an EMBL/GenBank/DDBJ whole genome shotgun (WGS) entry which is preliminary data.</text>
</comment>
<feature type="region of interest" description="Disordered" evidence="1">
    <location>
        <begin position="35"/>
        <end position="93"/>
    </location>
</feature>